<dbReference type="Proteomes" id="UP000309033">
    <property type="component" value="Unassembled WGS sequence"/>
</dbReference>
<dbReference type="SUPFAM" id="SSF56784">
    <property type="entry name" value="HAD-like"/>
    <property type="match status" value="1"/>
</dbReference>
<proteinExistence type="predicted"/>
<name>A0A5R8YLF5_9ACTN</name>
<dbReference type="InterPro" id="IPR023214">
    <property type="entry name" value="HAD_sf"/>
</dbReference>
<dbReference type="InterPro" id="IPR036412">
    <property type="entry name" value="HAD-like_sf"/>
</dbReference>
<dbReference type="NCBIfam" id="TIGR01681">
    <property type="entry name" value="HAD-SF-IIIC"/>
    <property type="match status" value="1"/>
</dbReference>
<accession>A0A5R8YLF5</accession>
<protein>
    <submittedName>
        <fullName evidence="2">HAD-IIIC family phosphatase</fullName>
    </submittedName>
</protein>
<gene>
    <name evidence="2" type="ORF">FED44_28675</name>
</gene>
<dbReference type="Gene3D" id="3.40.50.1000">
    <property type="entry name" value="HAD superfamily/HAD-like"/>
    <property type="match status" value="1"/>
</dbReference>
<dbReference type="InterPro" id="IPR010037">
    <property type="entry name" value="FkbH_domain"/>
</dbReference>
<dbReference type="OrthoDB" id="323926at2"/>
<dbReference type="Gene3D" id="3.40.630.30">
    <property type="match status" value="1"/>
</dbReference>
<evidence type="ECO:0000313" key="2">
    <source>
        <dbReference type="EMBL" id="TLP54008.1"/>
    </source>
</evidence>
<feature type="domain" description="N-acetyltransferase" evidence="1">
    <location>
        <begin position="461"/>
        <end position="613"/>
    </location>
</feature>
<evidence type="ECO:0000259" key="1">
    <source>
        <dbReference type="PROSITE" id="PS51186"/>
    </source>
</evidence>
<dbReference type="InterPro" id="IPR016181">
    <property type="entry name" value="Acyl_CoA_acyltransferase"/>
</dbReference>
<dbReference type="NCBIfam" id="TIGR01686">
    <property type="entry name" value="FkbH"/>
    <property type="match status" value="1"/>
</dbReference>
<evidence type="ECO:0000313" key="3">
    <source>
        <dbReference type="Proteomes" id="UP000309033"/>
    </source>
</evidence>
<sequence>MTTDTAAALARLRLLHREGALAERFDEVAPLLAAMSAEDAARAARLLAQADLDAVRERHPDLPRVRVTVTGHGTLEALRVALVGELARHGYVPSVRPAAFGSYVFELGDPGSELYAERPDLVVCVLDHATVFDEVGVPFTAEDVERVLGEKLALWRGLAARYAASGGSGTLVLNTVPLPRLWQARLLDHGSRARLGAAWRRANAELLELGASSGRVVVTDLDPLLTSATELADSRFATYAGANLSDGLLGAYARELAHLVRARTGRAKKVLALDLDGTLWGGVLGDDGVEGIEVGRGPRGEAFRRFQDVVKQLGSQGVLLAAVSKNDREPVLAALRDHPGMVLREDDFVRVLANWSPKPGNLRTLVEELNLGGDSVVFADDSPYECAAVAAELPETVVVHLDGDPATHADTLLADGWFTTTEVTAEDRVRTRRYHEEAARSDFLAAAGSAERFLAGLGVSVRLAPARPEEVARLSQITLRTNQFNLTTERLSPEEVRERAGRPDSRVLTVSSADRFGGNGLVGAVFLRARPDGLLIENFLLSCRVFARGIEQAVLSAVLHAARDAGFPAVRGRFLPTAKNGKVRDLYPHYGFAADGETPGESPGEAWFVHGLEALTGVPAHLTLHTEGLVVPEPSLSR</sequence>
<dbReference type="AlphaFoldDB" id="A0A5R8YLF5"/>
<dbReference type="SUPFAM" id="SSF55729">
    <property type="entry name" value="Acyl-CoA N-acyltransferases (Nat)"/>
    <property type="match status" value="1"/>
</dbReference>
<dbReference type="EMBL" id="VANP01000014">
    <property type="protein sequence ID" value="TLP54008.1"/>
    <property type="molecule type" value="Genomic_DNA"/>
</dbReference>
<organism evidence="2 3">
    <name type="scientific">Microbispora triticiradicis</name>
    <dbReference type="NCBI Taxonomy" id="2200763"/>
    <lineage>
        <taxon>Bacteria</taxon>
        <taxon>Bacillati</taxon>
        <taxon>Actinomycetota</taxon>
        <taxon>Actinomycetes</taxon>
        <taxon>Streptosporangiales</taxon>
        <taxon>Streptosporangiaceae</taxon>
        <taxon>Microbispora</taxon>
    </lineage>
</organism>
<dbReference type="InterPro" id="IPR000182">
    <property type="entry name" value="GNAT_dom"/>
</dbReference>
<dbReference type="GO" id="GO:0016747">
    <property type="term" value="F:acyltransferase activity, transferring groups other than amino-acyl groups"/>
    <property type="evidence" value="ECO:0007669"/>
    <property type="project" value="InterPro"/>
</dbReference>
<comment type="caution">
    <text evidence="2">The sequence shown here is derived from an EMBL/GenBank/DDBJ whole genome shotgun (WGS) entry which is preliminary data.</text>
</comment>
<reference evidence="2" key="1">
    <citation type="submission" date="2019-05" db="EMBL/GenBank/DDBJ databases">
        <title>Isolation, diversity and antifungal activity of Actinobacteria from wheat.</title>
        <authorList>
            <person name="Yu B."/>
        </authorList>
    </citation>
    <scope>NUCLEOTIDE SEQUENCE [LARGE SCALE GENOMIC DNA]</scope>
    <source>
        <strain evidence="2">NEAU-HEGS1-5</strain>
    </source>
</reference>
<dbReference type="InterPro" id="IPR036514">
    <property type="entry name" value="SGNH_hydro_sf"/>
</dbReference>
<dbReference type="Gene3D" id="3.40.50.1110">
    <property type="entry name" value="SGNH hydrolase"/>
    <property type="match status" value="1"/>
</dbReference>
<keyword evidence="3" id="KW-1185">Reference proteome</keyword>
<dbReference type="InterPro" id="IPR010033">
    <property type="entry name" value="HAD_SF_ppase_IIIC"/>
</dbReference>
<dbReference type="PROSITE" id="PS51186">
    <property type="entry name" value="GNAT"/>
    <property type="match status" value="1"/>
</dbReference>